<dbReference type="InterPro" id="IPR029058">
    <property type="entry name" value="AB_hydrolase_fold"/>
</dbReference>
<sequence length="321" mass="36551">MPVIESKYEAPRFFKNPHIATIYAATLRKVDFKCDKRERLELGDGDFLDLDWAFTEHSSKKLIIALHGLAGDANRPYMLGMAKIFTETGWDYCGMNFRSCSGEINRLYRSYNAGATEDLAELLSHVLQKDKYDEIALVGFSLGGNLLLKYLGERDQLPKQIKVAVAVSTPCDLSASLEALNLPKNKLYSNRFKKNLKDILYERQLAFPKELEKSQISACNSLLAIDELYTSRAHGYASAAEYYEKCSCLQFLPNIKIPTLLLNAENDSFLTSASFPKKIAENSAYLYLETPKYGGHVGFIQHKKKYYQEERALEFIQNHLY</sequence>
<evidence type="ECO:0000313" key="5">
    <source>
        <dbReference type="EMBL" id="MFC4026396.1"/>
    </source>
</evidence>
<dbReference type="PROSITE" id="PS01133">
    <property type="entry name" value="UPF0017"/>
    <property type="match status" value="1"/>
</dbReference>
<gene>
    <name evidence="5" type="ORF">ACFOS1_03195</name>
</gene>
<dbReference type="InterPro" id="IPR050960">
    <property type="entry name" value="AB_hydrolase_4_sf"/>
</dbReference>
<dbReference type="Proteomes" id="UP001595793">
    <property type="component" value="Unassembled WGS sequence"/>
</dbReference>
<dbReference type="PIRSF" id="PIRSF005211">
    <property type="entry name" value="Ab_hydro_YheT"/>
    <property type="match status" value="1"/>
</dbReference>
<evidence type="ECO:0000256" key="3">
    <source>
        <dbReference type="ARBA" id="ARBA00022801"/>
    </source>
</evidence>
<dbReference type="EMBL" id="JBHSAS010000006">
    <property type="protein sequence ID" value="MFC4026396.1"/>
    <property type="molecule type" value="Genomic_DNA"/>
</dbReference>
<dbReference type="PANTHER" id="PTHR10794">
    <property type="entry name" value="ABHYDROLASE DOMAIN-CONTAINING PROTEIN"/>
    <property type="match status" value="1"/>
</dbReference>
<evidence type="ECO:0000256" key="1">
    <source>
        <dbReference type="ARBA" id="ARBA00010884"/>
    </source>
</evidence>
<dbReference type="GO" id="GO:0016787">
    <property type="term" value="F:hydrolase activity"/>
    <property type="evidence" value="ECO:0007669"/>
    <property type="project" value="UniProtKB-KW"/>
</dbReference>
<dbReference type="InterPro" id="IPR012020">
    <property type="entry name" value="ABHD4"/>
</dbReference>
<dbReference type="Pfam" id="PF00561">
    <property type="entry name" value="Abhydrolase_1"/>
    <property type="match status" value="1"/>
</dbReference>
<dbReference type="PANTHER" id="PTHR10794:SF94">
    <property type="entry name" value="ESTERASE YHET-RELATED"/>
    <property type="match status" value="1"/>
</dbReference>
<keyword evidence="2" id="KW-0719">Serine esterase</keyword>
<dbReference type="Gene3D" id="3.40.50.1820">
    <property type="entry name" value="alpha/beta hydrolase"/>
    <property type="match status" value="1"/>
</dbReference>
<dbReference type="InterPro" id="IPR000073">
    <property type="entry name" value="AB_hydrolase_1"/>
</dbReference>
<name>A0ABV8H5B8_9FLAO</name>
<comment type="similarity">
    <text evidence="1">Belongs to the AB hydrolase superfamily. AB hydrolase 4 family.</text>
</comment>
<keyword evidence="6" id="KW-1185">Reference proteome</keyword>
<keyword evidence="3 5" id="KW-0378">Hydrolase</keyword>
<accession>A0ABV8H5B8</accession>
<protein>
    <submittedName>
        <fullName evidence="5">YheT family hydrolase</fullName>
    </submittedName>
</protein>
<proteinExistence type="inferred from homology"/>
<evidence type="ECO:0000256" key="2">
    <source>
        <dbReference type="ARBA" id="ARBA00022487"/>
    </source>
</evidence>
<feature type="domain" description="AB hydrolase-1" evidence="4">
    <location>
        <begin position="62"/>
        <end position="301"/>
    </location>
</feature>
<comment type="caution">
    <text evidence="5">The sequence shown here is derived from an EMBL/GenBank/DDBJ whole genome shotgun (WGS) entry which is preliminary data.</text>
</comment>
<dbReference type="SUPFAM" id="SSF53474">
    <property type="entry name" value="alpha/beta-Hydrolases"/>
    <property type="match status" value="1"/>
</dbReference>
<organism evidence="5 6">
    <name type="scientific">Zunongwangia endophytica</name>
    <dbReference type="NCBI Taxonomy" id="1808945"/>
    <lineage>
        <taxon>Bacteria</taxon>
        <taxon>Pseudomonadati</taxon>
        <taxon>Bacteroidota</taxon>
        <taxon>Flavobacteriia</taxon>
        <taxon>Flavobacteriales</taxon>
        <taxon>Flavobacteriaceae</taxon>
        <taxon>Zunongwangia</taxon>
    </lineage>
</organism>
<dbReference type="RefSeq" id="WP_290236245.1">
    <property type="nucleotide sequence ID" value="NZ_JAUFPZ010000002.1"/>
</dbReference>
<dbReference type="InterPro" id="IPR000952">
    <property type="entry name" value="AB_hydrolase_4_CS"/>
</dbReference>
<evidence type="ECO:0000313" key="6">
    <source>
        <dbReference type="Proteomes" id="UP001595793"/>
    </source>
</evidence>
<reference evidence="6" key="1">
    <citation type="journal article" date="2019" name="Int. J. Syst. Evol. Microbiol.">
        <title>The Global Catalogue of Microorganisms (GCM) 10K type strain sequencing project: providing services to taxonomists for standard genome sequencing and annotation.</title>
        <authorList>
            <consortium name="The Broad Institute Genomics Platform"/>
            <consortium name="The Broad Institute Genome Sequencing Center for Infectious Disease"/>
            <person name="Wu L."/>
            <person name="Ma J."/>
        </authorList>
    </citation>
    <scope>NUCLEOTIDE SEQUENCE [LARGE SCALE GENOMIC DNA]</scope>
    <source>
        <strain evidence="6">CECT 9128</strain>
    </source>
</reference>
<evidence type="ECO:0000259" key="4">
    <source>
        <dbReference type="Pfam" id="PF00561"/>
    </source>
</evidence>